<reference evidence="2" key="1">
    <citation type="submission" date="2022-08" db="EMBL/GenBank/DDBJ databases">
        <title>Genomic Encyclopedia of Type Strains, Phase V (KMG-V): Genome sequencing to study the core and pangenomes of soil and plant-associated prokaryotes.</title>
        <authorList>
            <person name="Whitman W."/>
        </authorList>
    </citation>
    <scope>NUCLEOTIDE SEQUENCE</scope>
    <source>
        <strain evidence="2">SP3026</strain>
    </source>
</reference>
<evidence type="ECO:0000313" key="2">
    <source>
        <dbReference type="EMBL" id="MCS4122829.1"/>
    </source>
</evidence>
<comment type="caution">
    <text evidence="2">The sequence shown here is derived from an EMBL/GenBank/DDBJ whole genome shotgun (WGS) entry which is preliminary data.</text>
</comment>
<evidence type="ECO:0000256" key="1">
    <source>
        <dbReference type="SAM" id="MobiDB-lite"/>
    </source>
</evidence>
<protein>
    <submittedName>
        <fullName evidence="2">Uncharacterized protein</fullName>
    </submittedName>
</protein>
<dbReference type="AlphaFoldDB" id="A0A9X2ZVG0"/>
<dbReference type="Proteomes" id="UP001155144">
    <property type="component" value="Unassembled WGS sequence"/>
</dbReference>
<evidence type="ECO:0000313" key="3">
    <source>
        <dbReference type="Proteomes" id="UP001155144"/>
    </source>
</evidence>
<feature type="compositionally biased region" description="Polar residues" evidence="1">
    <location>
        <begin position="24"/>
        <end position="35"/>
    </location>
</feature>
<gene>
    <name evidence="2" type="ORF">GGP45_003197</name>
</gene>
<name>A0A9X2ZVG0_9BACT</name>
<feature type="compositionally biased region" description="Basic and acidic residues" evidence="1">
    <location>
        <begin position="36"/>
        <end position="48"/>
    </location>
</feature>
<accession>A0A9X2ZVG0</accession>
<feature type="region of interest" description="Disordered" evidence="1">
    <location>
        <begin position="24"/>
        <end position="64"/>
    </location>
</feature>
<dbReference type="EMBL" id="JANUBL010000011">
    <property type="protein sequence ID" value="MCS4122829.1"/>
    <property type="molecule type" value="Genomic_DNA"/>
</dbReference>
<organism evidence="2 3">
    <name type="scientific">Salinibacter ruber</name>
    <dbReference type="NCBI Taxonomy" id="146919"/>
    <lineage>
        <taxon>Bacteria</taxon>
        <taxon>Pseudomonadati</taxon>
        <taxon>Rhodothermota</taxon>
        <taxon>Rhodothermia</taxon>
        <taxon>Rhodothermales</taxon>
        <taxon>Salinibacteraceae</taxon>
        <taxon>Salinibacter</taxon>
    </lineage>
</organism>
<proteinExistence type="predicted"/>
<sequence length="199" mass="21516">MQNRADADSVAALLSGSLPVAASQWQPLSGSSNVRIHSESVRSVEKGPRTVGAPRRSGRAERDDLTQDCSAAAGANCPEWYRPVPSINPRATDHMAFQPMPFQDARGSLSGTAIPFLQSGDPSPAQRSERDMIALQADSSGWNRCAAAPAFHRTYPVVGALTPWRRSAYQRVPTAVPRQHNLGQHNLGEGMLTGRIFCR</sequence>